<sequence>PTVNANTKDDIFNIQLKSDTTTETIVHFVNISDQTETATNHSLVLDELPKLSITTNLVTTEANFIDQNTIDYKDT</sequence>
<dbReference type="EMBL" id="GAIX01010819">
    <property type="protein sequence ID" value="JAA81741.1"/>
    <property type="molecule type" value="Transcribed_RNA"/>
</dbReference>
<reference evidence="1" key="1">
    <citation type="journal article" date="2013" name="BMC Genomics">
        <title>Unscrambling butterfly oogenesis.</title>
        <authorList>
            <person name="Carter J.M."/>
            <person name="Baker S.C."/>
            <person name="Pink R."/>
            <person name="Carter D.R."/>
            <person name="Collins A."/>
            <person name="Tomlin J."/>
            <person name="Gibbs M."/>
            <person name="Breuker C.J."/>
        </authorList>
    </citation>
    <scope>NUCLEOTIDE SEQUENCE</scope>
    <source>
        <tissue evidence="1">Ovary</tissue>
    </source>
</reference>
<reference evidence="1" key="2">
    <citation type="submission" date="2013-05" db="EMBL/GenBank/DDBJ databases">
        <authorList>
            <person name="Carter J.-M."/>
            <person name="Baker S.C."/>
            <person name="Pink R."/>
            <person name="Carter D.R.F."/>
            <person name="Collins A."/>
            <person name="Tomlin J."/>
            <person name="Gibbs M."/>
            <person name="Breuker C.J."/>
        </authorList>
    </citation>
    <scope>NUCLEOTIDE SEQUENCE</scope>
    <source>
        <tissue evidence="1">Ovary</tissue>
    </source>
</reference>
<accession>S4NSF0</accession>
<dbReference type="AlphaFoldDB" id="S4NSF0"/>
<feature type="non-terminal residue" evidence="1">
    <location>
        <position position="75"/>
    </location>
</feature>
<protein>
    <submittedName>
        <fullName evidence="1">Uncharacterized protein</fullName>
    </submittedName>
</protein>
<feature type="non-terminal residue" evidence="1">
    <location>
        <position position="1"/>
    </location>
</feature>
<name>S4NSF0_9NEOP</name>
<organism evidence="1">
    <name type="scientific">Pararge aegeria</name>
    <name type="common">speckled wood butterfly</name>
    <dbReference type="NCBI Taxonomy" id="116150"/>
    <lineage>
        <taxon>Eukaryota</taxon>
        <taxon>Metazoa</taxon>
        <taxon>Ecdysozoa</taxon>
        <taxon>Arthropoda</taxon>
        <taxon>Hexapoda</taxon>
        <taxon>Insecta</taxon>
        <taxon>Pterygota</taxon>
        <taxon>Neoptera</taxon>
        <taxon>Endopterygota</taxon>
        <taxon>Lepidoptera</taxon>
        <taxon>Glossata</taxon>
        <taxon>Ditrysia</taxon>
        <taxon>Papilionoidea</taxon>
        <taxon>Nymphalidae</taxon>
        <taxon>Satyrinae</taxon>
        <taxon>Satyrini</taxon>
        <taxon>Parargina</taxon>
        <taxon>Pararge</taxon>
    </lineage>
</organism>
<evidence type="ECO:0000313" key="1">
    <source>
        <dbReference type="EMBL" id="JAA81741.1"/>
    </source>
</evidence>
<proteinExistence type="predicted"/>